<accession>A0A2T5C092</accession>
<evidence type="ECO:0000313" key="8">
    <source>
        <dbReference type="EMBL" id="PTN07980.1"/>
    </source>
</evidence>
<comment type="similarity">
    <text evidence="2 7">Belongs to the UPF0056 (MarC) family.</text>
</comment>
<dbReference type="Proteomes" id="UP000243525">
    <property type="component" value="Unassembled WGS sequence"/>
</dbReference>
<organism evidence="8 9">
    <name type="scientific">Mangrovibacterium marinum</name>
    <dbReference type="NCBI Taxonomy" id="1639118"/>
    <lineage>
        <taxon>Bacteria</taxon>
        <taxon>Pseudomonadati</taxon>
        <taxon>Bacteroidota</taxon>
        <taxon>Bacteroidia</taxon>
        <taxon>Marinilabiliales</taxon>
        <taxon>Prolixibacteraceae</taxon>
        <taxon>Mangrovibacterium</taxon>
    </lineage>
</organism>
<evidence type="ECO:0000256" key="3">
    <source>
        <dbReference type="ARBA" id="ARBA00022475"/>
    </source>
</evidence>
<dbReference type="EMBL" id="QAAD01000011">
    <property type="protein sequence ID" value="PTN07980.1"/>
    <property type="molecule type" value="Genomic_DNA"/>
</dbReference>
<evidence type="ECO:0000256" key="4">
    <source>
        <dbReference type="ARBA" id="ARBA00022692"/>
    </source>
</evidence>
<feature type="transmembrane region" description="Helical" evidence="7">
    <location>
        <begin position="36"/>
        <end position="58"/>
    </location>
</feature>
<name>A0A2T5C092_9BACT</name>
<comment type="caution">
    <text evidence="8">The sequence shown here is derived from an EMBL/GenBank/DDBJ whole genome shotgun (WGS) entry which is preliminary data.</text>
</comment>
<comment type="subcellular location">
    <subcellularLocation>
        <location evidence="1 7">Cell membrane</location>
        <topology evidence="1 7">Multi-pass membrane protein</topology>
    </subcellularLocation>
</comment>
<keyword evidence="6 7" id="KW-0472">Membrane</keyword>
<keyword evidence="5 7" id="KW-1133">Transmembrane helix</keyword>
<proteinExistence type="inferred from homology"/>
<feature type="transmembrane region" description="Helical" evidence="7">
    <location>
        <begin position="173"/>
        <end position="194"/>
    </location>
</feature>
<feature type="transmembrane region" description="Helical" evidence="7">
    <location>
        <begin position="132"/>
        <end position="152"/>
    </location>
</feature>
<protein>
    <recommendedName>
        <fullName evidence="7">UPF0056 membrane protein</fullName>
    </recommendedName>
</protein>
<dbReference type="PANTHER" id="PTHR33508">
    <property type="entry name" value="UPF0056 MEMBRANE PROTEIN YHCE"/>
    <property type="match status" value="1"/>
</dbReference>
<dbReference type="AlphaFoldDB" id="A0A2T5C092"/>
<dbReference type="Pfam" id="PF01914">
    <property type="entry name" value="MarC"/>
    <property type="match status" value="1"/>
</dbReference>
<dbReference type="RefSeq" id="WP_107822820.1">
    <property type="nucleotide sequence ID" value="NZ_QAAD01000011.1"/>
</dbReference>
<reference evidence="8 9" key="1">
    <citation type="submission" date="2018-04" db="EMBL/GenBank/DDBJ databases">
        <title>Genomic Encyclopedia of Archaeal and Bacterial Type Strains, Phase II (KMG-II): from individual species to whole genera.</title>
        <authorList>
            <person name="Goeker M."/>
        </authorList>
    </citation>
    <scope>NUCLEOTIDE SEQUENCE [LARGE SCALE GENOMIC DNA]</scope>
    <source>
        <strain evidence="8 9">DSM 28823</strain>
    </source>
</reference>
<keyword evidence="3" id="KW-1003">Cell membrane</keyword>
<evidence type="ECO:0000256" key="5">
    <source>
        <dbReference type="ARBA" id="ARBA00022989"/>
    </source>
</evidence>
<evidence type="ECO:0000313" key="9">
    <source>
        <dbReference type="Proteomes" id="UP000243525"/>
    </source>
</evidence>
<evidence type="ECO:0000256" key="2">
    <source>
        <dbReference type="ARBA" id="ARBA00009784"/>
    </source>
</evidence>
<gene>
    <name evidence="8" type="ORF">C8N47_11120</name>
</gene>
<evidence type="ECO:0000256" key="6">
    <source>
        <dbReference type="ARBA" id="ARBA00023136"/>
    </source>
</evidence>
<feature type="transmembrane region" description="Helical" evidence="7">
    <location>
        <begin position="6"/>
        <end position="24"/>
    </location>
</feature>
<dbReference type="InterPro" id="IPR002771">
    <property type="entry name" value="Multi_antbiot-R_MarC"/>
</dbReference>
<feature type="transmembrane region" description="Helical" evidence="7">
    <location>
        <begin position="70"/>
        <end position="87"/>
    </location>
</feature>
<keyword evidence="4 7" id="KW-0812">Transmembrane</keyword>
<dbReference type="PANTHER" id="PTHR33508:SF1">
    <property type="entry name" value="UPF0056 MEMBRANE PROTEIN YHCE"/>
    <property type="match status" value="1"/>
</dbReference>
<feature type="transmembrane region" description="Helical" evidence="7">
    <location>
        <begin position="107"/>
        <end position="126"/>
    </location>
</feature>
<keyword evidence="9" id="KW-1185">Reference proteome</keyword>
<evidence type="ECO:0000256" key="1">
    <source>
        <dbReference type="ARBA" id="ARBA00004651"/>
    </source>
</evidence>
<dbReference type="GO" id="GO:0005886">
    <property type="term" value="C:plasma membrane"/>
    <property type="evidence" value="ECO:0007669"/>
    <property type="project" value="UniProtKB-SubCell"/>
</dbReference>
<evidence type="ECO:0000256" key="7">
    <source>
        <dbReference type="RuleBase" id="RU362048"/>
    </source>
</evidence>
<dbReference type="OrthoDB" id="21094at2"/>
<sequence>MLLSLVELIVMLNPFALFLYLDPIRKELNHKQFITVILKASLISLVICYLFFFSGEFLFKRVFMIDFESFRIFGGIIIFSFAYFYIVKGQKALIMMKENLDDLASEIALPFMVGAGTISLSILTSYRHSRLTGIVTLLLAFAINFLAIYLLKIFRDSLEGKRLKTAYDKNMEVLMRLNGFFIGAIGVNMILTGIKNIFGIG</sequence>